<proteinExistence type="predicted"/>
<protein>
    <submittedName>
        <fullName evidence="1">Uncharacterized protein</fullName>
    </submittedName>
</protein>
<reference evidence="1" key="1">
    <citation type="submission" date="2021-05" db="EMBL/GenBank/DDBJ databases">
        <title>Diversity, taxonomy and evolution of archaeal viruses of the class Caudoviricetes.</title>
        <authorList>
            <person name="Liu Y."/>
            <person name="Demina T.A."/>
            <person name="Roux S."/>
            <person name="Aiewsakun P."/>
            <person name="Kazlauskas D."/>
            <person name="Simmonds P."/>
            <person name="Prangishvili D."/>
            <person name="Oksanen H.M."/>
            <person name="Krupovic M."/>
        </authorList>
    </citation>
    <scope>NUCLEOTIDE SEQUENCE</scope>
    <source>
        <strain evidence="1">HRTV-17/5</strain>
    </source>
</reference>
<name>A0AAE9BUH6_9CAUD</name>
<evidence type="ECO:0000313" key="1">
    <source>
        <dbReference type="EMBL" id="UBF19300.1"/>
    </source>
</evidence>
<organism evidence="1 2">
    <name type="scientific">Halorubrum phage HRTV-17</name>
    <dbReference type="NCBI Taxonomy" id="2877997"/>
    <lineage>
        <taxon>Viruses</taxon>
        <taxon>Duplodnaviria</taxon>
        <taxon>Heunggongvirae</taxon>
        <taxon>Uroviricota</taxon>
        <taxon>Caudoviricetes</taxon>
        <taxon>Thumleimavirales</taxon>
        <taxon>Hafunaviridae</taxon>
        <taxon>Haloferacalesvirus</taxon>
        <taxon>Haloferacalesvirus hv8</taxon>
    </lineage>
</organism>
<accession>A0AAE9BUH6</accession>
<evidence type="ECO:0000313" key="2">
    <source>
        <dbReference type="Proteomes" id="UP000827294"/>
    </source>
</evidence>
<dbReference type="EMBL" id="MZ334493">
    <property type="protein sequence ID" value="UBF19300.1"/>
    <property type="molecule type" value="Genomic_DNA"/>
</dbReference>
<dbReference type="Proteomes" id="UP000827294">
    <property type="component" value="Segment"/>
</dbReference>
<sequence>MSNEMRSEDVLDILNALPNRPEVYVKTEGDWFQMEFEADGDAYELGVHLHRGIVSLYDMERGEEIYTTR</sequence>
<gene>
    <name evidence="1" type="ORF">HRTV-17_gp101</name>
</gene>